<organism evidence="1 2">
    <name type="scientific">Rosistilla carotiformis</name>
    <dbReference type="NCBI Taxonomy" id="2528017"/>
    <lineage>
        <taxon>Bacteria</taxon>
        <taxon>Pseudomonadati</taxon>
        <taxon>Planctomycetota</taxon>
        <taxon>Planctomycetia</taxon>
        <taxon>Pirellulales</taxon>
        <taxon>Pirellulaceae</taxon>
        <taxon>Rosistilla</taxon>
    </lineage>
</organism>
<reference evidence="1 2" key="1">
    <citation type="submission" date="2019-02" db="EMBL/GenBank/DDBJ databases">
        <title>Deep-cultivation of Planctomycetes and their phenomic and genomic characterization uncovers novel biology.</title>
        <authorList>
            <person name="Wiegand S."/>
            <person name="Jogler M."/>
            <person name="Boedeker C."/>
            <person name="Pinto D."/>
            <person name="Vollmers J."/>
            <person name="Rivas-Marin E."/>
            <person name="Kohn T."/>
            <person name="Peeters S.H."/>
            <person name="Heuer A."/>
            <person name="Rast P."/>
            <person name="Oberbeckmann S."/>
            <person name="Bunk B."/>
            <person name="Jeske O."/>
            <person name="Meyerdierks A."/>
            <person name="Storesund J.E."/>
            <person name="Kallscheuer N."/>
            <person name="Luecker S."/>
            <person name="Lage O.M."/>
            <person name="Pohl T."/>
            <person name="Merkel B.J."/>
            <person name="Hornburger P."/>
            <person name="Mueller R.-W."/>
            <person name="Bruemmer F."/>
            <person name="Labrenz M."/>
            <person name="Spormann A.M."/>
            <person name="Op den Camp H."/>
            <person name="Overmann J."/>
            <person name="Amann R."/>
            <person name="Jetten M.S.M."/>
            <person name="Mascher T."/>
            <person name="Medema M.H."/>
            <person name="Devos D.P."/>
            <person name="Kaster A.-K."/>
            <person name="Ovreas L."/>
            <person name="Rohde M."/>
            <person name="Galperin M.Y."/>
            <person name="Jogler C."/>
        </authorList>
    </citation>
    <scope>NUCLEOTIDE SEQUENCE [LARGE SCALE GENOMIC DNA]</scope>
    <source>
        <strain evidence="1 2">Poly24</strain>
    </source>
</reference>
<dbReference type="AlphaFoldDB" id="A0A518JY21"/>
<protein>
    <submittedName>
        <fullName evidence="1">Uncharacterized protein</fullName>
    </submittedName>
</protein>
<sequence>MHVASRVPILAAPNSIFPFQQRINATTTIGASQNVERYSTSIATYGATPGPYGCAVPAMPWANIWKKL</sequence>
<accession>A0A518JY21</accession>
<gene>
    <name evidence="1" type="ORF">Poly24_41630</name>
</gene>
<evidence type="ECO:0000313" key="2">
    <source>
        <dbReference type="Proteomes" id="UP000315082"/>
    </source>
</evidence>
<proteinExistence type="predicted"/>
<dbReference type="EMBL" id="CP036348">
    <property type="protein sequence ID" value="QDV70439.1"/>
    <property type="molecule type" value="Genomic_DNA"/>
</dbReference>
<keyword evidence="2" id="KW-1185">Reference proteome</keyword>
<name>A0A518JY21_9BACT</name>
<dbReference type="Proteomes" id="UP000315082">
    <property type="component" value="Chromosome"/>
</dbReference>
<dbReference type="KEGG" id="rcf:Poly24_41630"/>
<evidence type="ECO:0000313" key="1">
    <source>
        <dbReference type="EMBL" id="QDV70439.1"/>
    </source>
</evidence>